<sequence length="287" mass="30964">MTSHKTFKQRVRARMDKTGESYTAARAHLIGRAGTAPRSDRASSEPAVGPGRAAADRSPAVQPLPGGEHTASAGAPPTNGAPAGSAGPTGAPVPSAADRRTTGTMRDRVTDDSVREHTGRDYAGWFALLDGWNGTARTHTELAAWLGREQGVPAWWAQTVTVAYEQERGMRVPGQKKDGFAVSVSKTVHAPVERLFAAFVEEGERGRWLPDHDLSVRTSTEPRRLTADFDRATRISANFTAKDGGRSTVAFEHTKLADAETAARTKAFWRHRLGQLKVVLEEHGGRP</sequence>
<feature type="region of interest" description="Disordered" evidence="1">
    <location>
        <begin position="1"/>
        <end position="114"/>
    </location>
</feature>
<gene>
    <name evidence="2" type="ORF">Q8A49_15695</name>
</gene>
<dbReference type="InterPro" id="IPR023393">
    <property type="entry name" value="START-like_dom_sf"/>
</dbReference>
<evidence type="ECO:0008006" key="4">
    <source>
        <dbReference type="Google" id="ProtNLM"/>
    </source>
</evidence>
<reference evidence="2 3" key="1">
    <citation type="submission" date="2023-07" db="EMBL/GenBank/DDBJ databases">
        <authorList>
            <person name="Girao M."/>
            <person name="Carvalho M.F."/>
        </authorList>
    </citation>
    <scope>NUCLEOTIDE SEQUENCE [LARGE SCALE GENOMIC DNA]</scope>
    <source>
        <strain evidence="2 3">66/93</strain>
    </source>
</reference>
<dbReference type="Gene3D" id="3.30.530.20">
    <property type="match status" value="1"/>
</dbReference>
<feature type="compositionally biased region" description="Basic residues" evidence="1">
    <location>
        <begin position="1"/>
        <end position="12"/>
    </location>
</feature>
<proteinExistence type="predicted"/>
<accession>A0ABU7KRL2</accession>
<comment type="caution">
    <text evidence="2">The sequence shown here is derived from an EMBL/GenBank/DDBJ whole genome shotgun (WGS) entry which is preliminary data.</text>
</comment>
<name>A0ABU7KRL2_9ACTN</name>
<feature type="compositionally biased region" description="Low complexity" evidence="1">
    <location>
        <begin position="70"/>
        <end position="96"/>
    </location>
</feature>
<dbReference type="Proteomes" id="UP001348641">
    <property type="component" value="Unassembled WGS sequence"/>
</dbReference>
<organism evidence="2 3">
    <name type="scientific">Nocardiopsis tropica</name>
    <dbReference type="NCBI Taxonomy" id="109330"/>
    <lineage>
        <taxon>Bacteria</taxon>
        <taxon>Bacillati</taxon>
        <taxon>Actinomycetota</taxon>
        <taxon>Actinomycetes</taxon>
        <taxon>Streptosporangiales</taxon>
        <taxon>Nocardiopsidaceae</taxon>
        <taxon>Nocardiopsis</taxon>
    </lineage>
</organism>
<evidence type="ECO:0000313" key="3">
    <source>
        <dbReference type="Proteomes" id="UP001348641"/>
    </source>
</evidence>
<feature type="compositionally biased region" description="Basic and acidic residues" evidence="1">
    <location>
        <begin position="97"/>
        <end position="114"/>
    </location>
</feature>
<dbReference type="SUPFAM" id="SSF55961">
    <property type="entry name" value="Bet v1-like"/>
    <property type="match status" value="1"/>
</dbReference>
<evidence type="ECO:0000256" key="1">
    <source>
        <dbReference type="SAM" id="MobiDB-lite"/>
    </source>
</evidence>
<dbReference type="RefSeq" id="WP_330158999.1">
    <property type="nucleotide sequence ID" value="NZ_BAAAJA010000041.1"/>
</dbReference>
<evidence type="ECO:0000313" key="2">
    <source>
        <dbReference type="EMBL" id="MEE2051945.1"/>
    </source>
</evidence>
<protein>
    <recommendedName>
        <fullName evidence="4">DUF4287 domain-containing protein</fullName>
    </recommendedName>
</protein>
<dbReference type="EMBL" id="JAUUCC010000037">
    <property type="protein sequence ID" value="MEE2051945.1"/>
    <property type="molecule type" value="Genomic_DNA"/>
</dbReference>